<gene>
    <name evidence="1" type="ORF">B296_00001755</name>
</gene>
<evidence type="ECO:0000313" key="2">
    <source>
        <dbReference type="Proteomes" id="UP000287651"/>
    </source>
</evidence>
<evidence type="ECO:0000313" key="1">
    <source>
        <dbReference type="EMBL" id="RRT70693.1"/>
    </source>
</evidence>
<name>A0A427A3D3_ENSVE</name>
<dbReference type="EMBL" id="AMZH03003933">
    <property type="protein sequence ID" value="RRT70693.1"/>
    <property type="molecule type" value="Genomic_DNA"/>
</dbReference>
<accession>A0A427A3D3</accession>
<organism evidence="1 2">
    <name type="scientific">Ensete ventricosum</name>
    <name type="common">Abyssinian banana</name>
    <name type="synonym">Musa ensete</name>
    <dbReference type="NCBI Taxonomy" id="4639"/>
    <lineage>
        <taxon>Eukaryota</taxon>
        <taxon>Viridiplantae</taxon>
        <taxon>Streptophyta</taxon>
        <taxon>Embryophyta</taxon>
        <taxon>Tracheophyta</taxon>
        <taxon>Spermatophyta</taxon>
        <taxon>Magnoliopsida</taxon>
        <taxon>Liliopsida</taxon>
        <taxon>Zingiberales</taxon>
        <taxon>Musaceae</taxon>
        <taxon>Ensete</taxon>
    </lineage>
</organism>
<dbReference type="AlphaFoldDB" id="A0A427A3D3"/>
<comment type="caution">
    <text evidence="1">The sequence shown here is derived from an EMBL/GenBank/DDBJ whole genome shotgun (WGS) entry which is preliminary data.</text>
</comment>
<reference evidence="1 2" key="1">
    <citation type="journal article" date="2014" name="Agronomy (Basel)">
        <title>A Draft Genome Sequence for Ensete ventricosum, the Drought-Tolerant Tree Against Hunger.</title>
        <authorList>
            <person name="Harrison J."/>
            <person name="Moore K.A."/>
            <person name="Paszkiewicz K."/>
            <person name="Jones T."/>
            <person name="Grant M."/>
            <person name="Ambacheew D."/>
            <person name="Muzemil S."/>
            <person name="Studholme D.J."/>
        </authorList>
    </citation>
    <scope>NUCLEOTIDE SEQUENCE [LARGE SCALE GENOMIC DNA]</scope>
</reference>
<protein>
    <submittedName>
        <fullName evidence="1">Uncharacterized protein</fullName>
    </submittedName>
</protein>
<sequence>MRSASSDNSPPSRGCDVTASPHLALAARILPRSPSTPRNLRSGSIPVRVRYPDPVKFGRLKSLDSQRTRLTRPDITADGRQMEGIFAVRVSPEEGRMRRLQKGETQLPLARSLSLRSTLAS</sequence>
<proteinExistence type="predicted"/>
<dbReference type="Proteomes" id="UP000287651">
    <property type="component" value="Unassembled WGS sequence"/>
</dbReference>